<comment type="caution">
    <text evidence="3">The sequence shown here is derived from an EMBL/GenBank/DDBJ whole genome shotgun (WGS) entry which is preliminary data.</text>
</comment>
<keyword evidence="2" id="KW-0732">Signal</keyword>
<feature type="signal peptide" evidence="2">
    <location>
        <begin position="1"/>
        <end position="23"/>
    </location>
</feature>
<gene>
    <name evidence="3" type="ORF">TWF718_007716</name>
</gene>
<dbReference type="AlphaFoldDB" id="A0AAN8RCK1"/>
<dbReference type="EMBL" id="JAVHNR010000005">
    <property type="protein sequence ID" value="KAK6342313.1"/>
    <property type="molecule type" value="Genomic_DNA"/>
</dbReference>
<reference evidence="3 4" key="1">
    <citation type="submission" date="2019-10" db="EMBL/GenBank/DDBJ databases">
        <authorList>
            <person name="Palmer J.M."/>
        </authorList>
    </citation>
    <scope>NUCLEOTIDE SEQUENCE [LARGE SCALE GENOMIC DNA]</scope>
    <source>
        <strain evidence="3 4">TWF718</strain>
    </source>
</reference>
<sequence>MFGHSRFNLLIITLVSFVSFVTSRTVLTSQTCATRYCNAYVPSNKIHKVTKTVHKSARYTVTRWKTVSKPKSTRTVTVTKTTNVQKYRTVWLSSTTTSLVTKWIGTTTHVRTVHATTTIYTSTITLPVTTFTITHPYVVVPVPSGFVGIDSDPDNVMARYPPEDDPWLSGRSAEPEPEPEPKPEPEAKPEPVPAHGKYVTAITCTKFFTTKTGTSDLWKTTTKAGATTTKTVITTRTIQLPLLTLTKSTTQVIPTYTSKYKVAFASSIFTRTLTSYTDATTYLSTATNDLPVPTYYAACGVYNKAPHPEYLERRYTIYNLAFGDDENIQTIWFNGTSHDCCAKCHTWDQGGACIGSVWRAQTWWGEQPCRGPPVGPEECPEFTAKCDLIIASSSAPDQCRSRYFDLTLITPTLEVKEGIVSNGPACKAFKFAMWW</sequence>
<keyword evidence="4" id="KW-1185">Reference proteome</keyword>
<feature type="chain" id="PRO_5042952924" evidence="2">
    <location>
        <begin position="24"/>
        <end position="435"/>
    </location>
</feature>
<organism evidence="3 4">
    <name type="scientific">Orbilia javanica</name>
    <dbReference type="NCBI Taxonomy" id="47235"/>
    <lineage>
        <taxon>Eukaryota</taxon>
        <taxon>Fungi</taxon>
        <taxon>Dikarya</taxon>
        <taxon>Ascomycota</taxon>
        <taxon>Pezizomycotina</taxon>
        <taxon>Orbiliomycetes</taxon>
        <taxon>Orbiliales</taxon>
        <taxon>Orbiliaceae</taxon>
        <taxon>Orbilia</taxon>
    </lineage>
</organism>
<feature type="compositionally biased region" description="Basic and acidic residues" evidence="1">
    <location>
        <begin position="179"/>
        <end position="189"/>
    </location>
</feature>
<evidence type="ECO:0000313" key="3">
    <source>
        <dbReference type="EMBL" id="KAK6342313.1"/>
    </source>
</evidence>
<proteinExistence type="predicted"/>
<evidence type="ECO:0000256" key="1">
    <source>
        <dbReference type="SAM" id="MobiDB-lite"/>
    </source>
</evidence>
<dbReference type="Proteomes" id="UP001313282">
    <property type="component" value="Unassembled WGS sequence"/>
</dbReference>
<name>A0AAN8RCK1_9PEZI</name>
<accession>A0AAN8RCK1</accession>
<evidence type="ECO:0000256" key="2">
    <source>
        <dbReference type="SAM" id="SignalP"/>
    </source>
</evidence>
<protein>
    <submittedName>
        <fullName evidence="3">Uncharacterized protein</fullName>
    </submittedName>
</protein>
<feature type="region of interest" description="Disordered" evidence="1">
    <location>
        <begin position="155"/>
        <end position="194"/>
    </location>
</feature>
<evidence type="ECO:0000313" key="4">
    <source>
        <dbReference type="Proteomes" id="UP001313282"/>
    </source>
</evidence>